<dbReference type="GO" id="GO:0046084">
    <property type="term" value="P:adenine biosynthetic process"/>
    <property type="evidence" value="ECO:0007669"/>
    <property type="project" value="TreeGrafter"/>
</dbReference>
<evidence type="ECO:0000313" key="18">
    <source>
        <dbReference type="EMBL" id="QAR34434.1"/>
    </source>
</evidence>
<dbReference type="RefSeq" id="WP_128467739.1">
    <property type="nucleotide sequence ID" value="NZ_CP035108.1"/>
</dbReference>
<dbReference type="SUPFAM" id="SSF55326">
    <property type="entry name" value="PurM N-terminal domain-like"/>
    <property type="match status" value="1"/>
</dbReference>
<dbReference type="AlphaFoldDB" id="A0A410K1Z9"/>
<dbReference type="EC" id="6.3.3.1" evidence="4 15"/>
<dbReference type="InterPro" id="IPR036676">
    <property type="entry name" value="PurM-like_C_sf"/>
</dbReference>
<evidence type="ECO:0000313" key="19">
    <source>
        <dbReference type="Proteomes" id="UP000287502"/>
    </source>
</evidence>
<evidence type="ECO:0000259" key="16">
    <source>
        <dbReference type="Pfam" id="PF00586"/>
    </source>
</evidence>
<evidence type="ECO:0000256" key="14">
    <source>
        <dbReference type="ARBA" id="ARBA00049057"/>
    </source>
</evidence>
<name>A0A410K1Z9_9BACT</name>
<dbReference type="HAMAP" id="MF_00741">
    <property type="entry name" value="AIRS"/>
    <property type="match status" value="1"/>
</dbReference>
<reference evidence="18 19" key="1">
    <citation type="submission" date="2019-01" db="EMBL/GenBank/DDBJ databases">
        <title>Geovibrio thiophilus DSM 11263, complete genome.</title>
        <authorList>
            <person name="Spring S."/>
            <person name="Bunk B."/>
            <person name="Sproer C."/>
        </authorList>
    </citation>
    <scope>NUCLEOTIDE SEQUENCE [LARGE SCALE GENOMIC DNA]</scope>
    <source>
        <strain evidence="18 19">DSM 11263</strain>
    </source>
</reference>
<evidence type="ECO:0000256" key="8">
    <source>
        <dbReference type="ARBA" id="ARBA00022741"/>
    </source>
</evidence>
<dbReference type="GO" id="GO:0004641">
    <property type="term" value="F:phosphoribosylformylglycinamidine cyclo-ligase activity"/>
    <property type="evidence" value="ECO:0007669"/>
    <property type="project" value="UniProtKB-UniRule"/>
</dbReference>
<evidence type="ECO:0000256" key="10">
    <source>
        <dbReference type="ARBA" id="ARBA00022840"/>
    </source>
</evidence>
<dbReference type="PANTHER" id="PTHR10520">
    <property type="entry name" value="TRIFUNCTIONAL PURINE BIOSYNTHETIC PROTEIN ADENOSINE-3-RELATED"/>
    <property type="match status" value="1"/>
</dbReference>
<evidence type="ECO:0000256" key="4">
    <source>
        <dbReference type="ARBA" id="ARBA00013047"/>
    </source>
</evidence>
<dbReference type="CDD" id="cd02196">
    <property type="entry name" value="PurM"/>
    <property type="match status" value="1"/>
</dbReference>
<feature type="domain" description="PurM-like C-terminal" evidence="17">
    <location>
        <begin position="173"/>
        <end position="335"/>
    </location>
</feature>
<dbReference type="InterPro" id="IPR036921">
    <property type="entry name" value="PurM-like_N_sf"/>
</dbReference>
<dbReference type="GO" id="GO:0006189">
    <property type="term" value="P:'de novo' IMP biosynthetic process"/>
    <property type="evidence" value="ECO:0007669"/>
    <property type="project" value="UniProtKB-UniRule"/>
</dbReference>
<evidence type="ECO:0000256" key="5">
    <source>
        <dbReference type="ARBA" id="ARBA00020367"/>
    </source>
</evidence>
<evidence type="ECO:0000259" key="17">
    <source>
        <dbReference type="Pfam" id="PF02769"/>
    </source>
</evidence>
<dbReference type="UniPathway" id="UPA00074">
    <property type="reaction ID" value="UER00129"/>
</dbReference>
<dbReference type="Gene3D" id="3.30.1330.10">
    <property type="entry name" value="PurM-like, N-terminal domain"/>
    <property type="match status" value="1"/>
</dbReference>
<evidence type="ECO:0000256" key="2">
    <source>
        <dbReference type="ARBA" id="ARBA00004686"/>
    </source>
</evidence>
<gene>
    <name evidence="15" type="primary">purM</name>
    <name evidence="18" type="ORF">EP073_00405</name>
</gene>
<dbReference type="OrthoDB" id="9777881at2"/>
<evidence type="ECO:0000256" key="15">
    <source>
        <dbReference type="HAMAP-Rule" id="MF_00741"/>
    </source>
</evidence>
<dbReference type="KEGG" id="gtl:EP073_00405"/>
<dbReference type="Proteomes" id="UP000287502">
    <property type="component" value="Chromosome"/>
</dbReference>
<comment type="similarity">
    <text evidence="3 15">Belongs to the AIR synthase family.</text>
</comment>
<evidence type="ECO:0000256" key="1">
    <source>
        <dbReference type="ARBA" id="ARBA00004496"/>
    </source>
</evidence>
<dbReference type="InterPro" id="IPR010918">
    <property type="entry name" value="PurM-like_C_dom"/>
</dbReference>
<evidence type="ECO:0000256" key="13">
    <source>
        <dbReference type="ARBA" id="ARBA00033093"/>
    </source>
</evidence>
<proteinExistence type="inferred from homology"/>
<keyword evidence="19" id="KW-1185">Reference proteome</keyword>
<dbReference type="GO" id="GO:0005524">
    <property type="term" value="F:ATP binding"/>
    <property type="evidence" value="ECO:0007669"/>
    <property type="project" value="UniProtKB-KW"/>
</dbReference>
<dbReference type="InterPro" id="IPR016188">
    <property type="entry name" value="PurM-like_N"/>
</dbReference>
<dbReference type="Pfam" id="PF00586">
    <property type="entry name" value="AIRS"/>
    <property type="match status" value="1"/>
</dbReference>
<keyword evidence="6 15" id="KW-0963">Cytoplasm</keyword>
<evidence type="ECO:0000256" key="9">
    <source>
        <dbReference type="ARBA" id="ARBA00022755"/>
    </source>
</evidence>
<dbReference type="FunFam" id="3.90.650.10:FF:000011">
    <property type="entry name" value="Phosphoribosylformylglycinamidine cyclo-ligase"/>
    <property type="match status" value="1"/>
</dbReference>
<keyword evidence="10 15" id="KW-0067">ATP-binding</keyword>
<dbReference type="FunFam" id="3.30.1330.10:FF:000001">
    <property type="entry name" value="Phosphoribosylformylglycinamidine cyclo-ligase"/>
    <property type="match status" value="1"/>
</dbReference>
<keyword evidence="7 15" id="KW-0436">Ligase</keyword>
<evidence type="ECO:0000256" key="12">
    <source>
        <dbReference type="ARBA" id="ARBA00032931"/>
    </source>
</evidence>
<sequence length="344" mass="36510">MDYRSSGVNIDEGNRFITLIKSMAESTYTEGVLGSLGGFAGFFSLKDAAGMTDPVLVAATDGVGTKLKIAFDSGKLDTVGVDLVAMSVNDLVVTGAKPLFFLDYLATGKLAPEDMAEVVKGIADGCRQSGTALIGGETAEMPGFYKEGEFDLAGFCVGILDKAKMVDGSKVSAGDAIVGFGSTGLHSNGYSLARKIFFDELKMDVKDEINGKPLYELLLAPTKIYVKTVLTLLSEGFGIKAMAHITGGGFYENIPRVLPEGLKAVVDKDSFAMPEIFGIITSKVSIDSRELYRVFNMGIGFIAVVPADEAGKLRVRAEELGEKAFIIGRIAEGVKSVEIKGIDF</sequence>
<dbReference type="EMBL" id="CP035108">
    <property type="protein sequence ID" value="QAR34434.1"/>
    <property type="molecule type" value="Genomic_DNA"/>
</dbReference>
<accession>A0A410K1Z9</accession>
<dbReference type="InterPro" id="IPR004733">
    <property type="entry name" value="PurM_cligase"/>
</dbReference>
<comment type="pathway">
    <text evidence="2 15">Purine metabolism; IMP biosynthesis via de novo pathway; 5-amino-1-(5-phospho-D-ribosyl)imidazole from N(2)-formyl-N(1)-(5-phospho-D-ribosyl)glycinamide: step 2/2.</text>
</comment>
<protein>
    <recommendedName>
        <fullName evidence="5 15">Phosphoribosylformylglycinamidine cyclo-ligase</fullName>
        <ecNumber evidence="4 15">6.3.3.1</ecNumber>
    </recommendedName>
    <alternativeName>
        <fullName evidence="12 15">AIR synthase</fullName>
    </alternativeName>
    <alternativeName>
        <fullName evidence="13 15">AIRS</fullName>
    </alternativeName>
    <alternativeName>
        <fullName evidence="11 15">Phosphoribosyl-aminoimidazole synthetase</fullName>
    </alternativeName>
</protein>
<keyword evidence="8 15" id="KW-0547">Nucleotide-binding</keyword>
<evidence type="ECO:0000256" key="7">
    <source>
        <dbReference type="ARBA" id="ARBA00022598"/>
    </source>
</evidence>
<comment type="subcellular location">
    <subcellularLocation>
        <location evidence="1 15">Cytoplasm</location>
    </subcellularLocation>
</comment>
<dbReference type="GO" id="GO:0005829">
    <property type="term" value="C:cytosol"/>
    <property type="evidence" value="ECO:0007669"/>
    <property type="project" value="TreeGrafter"/>
</dbReference>
<dbReference type="Gene3D" id="3.90.650.10">
    <property type="entry name" value="PurM-like C-terminal domain"/>
    <property type="match status" value="1"/>
</dbReference>
<evidence type="ECO:0000256" key="3">
    <source>
        <dbReference type="ARBA" id="ARBA00010280"/>
    </source>
</evidence>
<evidence type="ECO:0000256" key="6">
    <source>
        <dbReference type="ARBA" id="ARBA00022490"/>
    </source>
</evidence>
<dbReference type="Pfam" id="PF02769">
    <property type="entry name" value="AIRS_C"/>
    <property type="match status" value="1"/>
</dbReference>
<dbReference type="SUPFAM" id="SSF56042">
    <property type="entry name" value="PurM C-terminal domain-like"/>
    <property type="match status" value="1"/>
</dbReference>
<dbReference type="NCBIfam" id="TIGR00878">
    <property type="entry name" value="purM"/>
    <property type="match status" value="1"/>
</dbReference>
<dbReference type="GO" id="GO:0004637">
    <property type="term" value="F:phosphoribosylamine-glycine ligase activity"/>
    <property type="evidence" value="ECO:0007669"/>
    <property type="project" value="TreeGrafter"/>
</dbReference>
<evidence type="ECO:0000256" key="11">
    <source>
        <dbReference type="ARBA" id="ARBA00031908"/>
    </source>
</evidence>
<dbReference type="PANTHER" id="PTHR10520:SF12">
    <property type="entry name" value="TRIFUNCTIONAL PURINE BIOSYNTHETIC PROTEIN ADENOSINE-3"/>
    <property type="match status" value="1"/>
</dbReference>
<comment type="catalytic activity">
    <reaction evidence="14 15">
        <text>2-formamido-N(1)-(5-O-phospho-beta-D-ribosyl)acetamidine + ATP = 5-amino-1-(5-phospho-beta-D-ribosyl)imidazole + ADP + phosphate + H(+)</text>
        <dbReference type="Rhea" id="RHEA:23032"/>
        <dbReference type="ChEBI" id="CHEBI:15378"/>
        <dbReference type="ChEBI" id="CHEBI:30616"/>
        <dbReference type="ChEBI" id="CHEBI:43474"/>
        <dbReference type="ChEBI" id="CHEBI:137981"/>
        <dbReference type="ChEBI" id="CHEBI:147287"/>
        <dbReference type="ChEBI" id="CHEBI:456216"/>
        <dbReference type="EC" id="6.3.3.1"/>
    </reaction>
</comment>
<feature type="domain" description="PurM-like N-terminal" evidence="16">
    <location>
        <begin position="51"/>
        <end position="159"/>
    </location>
</feature>
<keyword evidence="9 15" id="KW-0658">Purine biosynthesis</keyword>
<organism evidence="18 19">
    <name type="scientific">Geovibrio thiophilus</name>
    <dbReference type="NCBI Taxonomy" id="139438"/>
    <lineage>
        <taxon>Bacteria</taxon>
        <taxon>Pseudomonadati</taxon>
        <taxon>Deferribacterota</taxon>
        <taxon>Deferribacteres</taxon>
        <taxon>Deferribacterales</taxon>
        <taxon>Geovibrionaceae</taxon>
        <taxon>Geovibrio</taxon>
    </lineage>
</organism>